<dbReference type="PROSITE" id="PS00018">
    <property type="entry name" value="EF_HAND_1"/>
    <property type="match status" value="1"/>
</dbReference>
<organism evidence="1 2">
    <name type="scientific">Candidatus Roizmanbacteria bacterium CG_4_10_14_0_8_um_filter_33_9</name>
    <dbReference type="NCBI Taxonomy" id="1974826"/>
    <lineage>
        <taxon>Bacteria</taxon>
        <taxon>Candidatus Roizmaniibacteriota</taxon>
    </lineage>
</organism>
<accession>A0A2M7QJM9</accession>
<comment type="caution">
    <text evidence="1">The sequence shown here is derived from an EMBL/GenBank/DDBJ whole genome shotgun (WGS) entry which is preliminary data.</text>
</comment>
<dbReference type="InterPro" id="IPR017853">
    <property type="entry name" value="GH"/>
</dbReference>
<dbReference type="EMBL" id="PFLI01000016">
    <property type="protein sequence ID" value="PIY72543.1"/>
    <property type="molecule type" value="Genomic_DNA"/>
</dbReference>
<dbReference type="Proteomes" id="UP000229401">
    <property type="component" value="Unassembled WGS sequence"/>
</dbReference>
<evidence type="ECO:0000313" key="1">
    <source>
        <dbReference type="EMBL" id="PIY72543.1"/>
    </source>
</evidence>
<sequence length="416" mass="46172">MQQTRLHQGIMYFLILVIFLLLIKPIEAQAPIETKPKAMGIFYGWPTSFGSSAQTAYTNKFSQFDLVVFGACIETSRHGAHSFTSDLIGILKTNNKEVYGYVDIGVSKFTKVEREKRIDAWKQMGVSGIFFDDFSTWYTGAGNGSWCGGFNGESSGYYTSWTSNDTKQNMIDAVNYTHSKGLKVFANSWGWNEDVNGTPLPKLLQDGDLVLAESLIAFDGTLYSSDKVTPNYKQYDNRISWKNNTNLWPNTGKIRIACISTMQTNSIPNPNSDLYKLSVAGAVAFGCDFDQISETNYGSGNANTLISYTIPQGINTIVLNTSQKITGTNGVYERQGPYATLNVKTIPNQSQYTITQKEGDVGAAGAGFTEADFTRWNCEYVGGGICNNPYSNKTADFNQNNTIDLLDFEIWRQGFY</sequence>
<evidence type="ECO:0008006" key="3">
    <source>
        <dbReference type="Google" id="ProtNLM"/>
    </source>
</evidence>
<proteinExistence type="predicted"/>
<dbReference type="AlphaFoldDB" id="A0A2M7QJM9"/>
<name>A0A2M7QJM9_9BACT</name>
<protein>
    <recommendedName>
        <fullName evidence="3">Glycoside-hydrolase family GH114 TIM-barrel domain-containing protein</fullName>
    </recommendedName>
</protein>
<dbReference type="InterPro" id="IPR018247">
    <property type="entry name" value="EF_Hand_1_Ca_BS"/>
</dbReference>
<gene>
    <name evidence="1" type="ORF">COY87_00425</name>
</gene>
<dbReference type="SUPFAM" id="SSF51445">
    <property type="entry name" value="(Trans)glycosidases"/>
    <property type="match status" value="1"/>
</dbReference>
<reference evidence="2" key="1">
    <citation type="submission" date="2017-09" db="EMBL/GenBank/DDBJ databases">
        <title>Depth-based differentiation of microbial function through sediment-hosted aquifers and enrichment of novel symbionts in the deep terrestrial subsurface.</title>
        <authorList>
            <person name="Probst A.J."/>
            <person name="Ladd B."/>
            <person name="Jarett J.K."/>
            <person name="Geller-Mcgrath D.E."/>
            <person name="Sieber C.M.K."/>
            <person name="Emerson J.B."/>
            <person name="Anantharaman K."/>
            <person name="Thomas B.C."/>
            <person name="Malmstrom R."/>
            <person name="Stieglmeier M."/>
            <person name="Klingl A."/>
            <person name="Woyke T."/>
            <person name="Ryan C.M."/>
            <person name="Banfield J.F."/>
        </authorList>
    </citation>
    <scope>NUCLEOTIDE SEQUENCE [LARGE SCALE GENOMIC DNA]</scope>
</reference>
<evidence type="ECO:0000313" key="2">
    <source>
        <dbReference type="Proteomes" id="UP000229401"/>
    </source>
</evidence>